<accession>A0A3M7QFF7</accession>
<reference evidence="1 2" key="1">
    <citation type="journal article" date="2018" name="Sci. Rep.">
        <title>Genomic signatures of local adaptation to the degree of environmental predictability in rotifers.</title>
        <authorList>
            <person name="Franch-Gras L."/>
            <person name="Hahn C."/>
            <person name="Garcia-Roger E.M."/>
            <person name="Carmona M.J."/>
            <person name="Serra M."/>
            <person name="Gomez A."/>
        </authorList>
    </citation>
    <scope>NUCLEOTIDE SEQUENCE [LARGE SCALE GENOMIC DNA]</scope>
    <source>
        <strain evidence="1">HYR1</strain>
    </source>
</reference>
<sequence length="76" mass="8841">MIIRRLNYSLIILKNQMISDMHVGYGQDKSVHYTDGFLRSFGRSARRSMFWIAKINGLKYRDGLKNGLKNTGNVKF</sequence>
<evidence type="ECO:0000313" key="2">
    <source>
        <dbReference type="Proteomes" id="UP000276133"/>
    </source>
</evidence>
<organism evidence="1 2">
    <name type="scientific">Brachionus plicatilis</name>
    <name type="common">Marine rotifer</name>
    <name type="synonym">Brachionus muelleri</name>
    <dbReference type="NCBI Taxonomy" id="10195"/>
    <lineage>
        <taxon>Eukaryota</taxon>
        <taxon>Metazoa</taxon>
        <taxon>Spiralia</taxon>
        <taxon>Gnathifera</taxon>
        <taxon>Rotifera</taxon>
        <taxon>Eurotatoria</taxon>
        <taxon>Monogononta</taxon>
        <taxon>Pseudotrocha</taxon>
        <taxon>Ploima</taxon>
        <taxon>Brachionidae</taxon>
        <taxon>Brachionus</taxon>
    </lineage>
</organism>
<protein>
    <submittedName>
        <fullName evidence="1">Uncharacterized protein</fullName>
    </submittedName>
</protein>
<dbReference type="EMBL" id="REGN01006399">
    <property type="protein sequence ID" value="RNA09675.1"/>
    <property type="molecule type" value="Genomic_DNA"/>
</dbReference>
<comment type="caution">
    <text evidence="1">The sequence shown here is derived from an EMBL/GenBank/DDBJ whole genome shotgun (WGS) entry which is preliminary data.</text>
</comment>
<gene>
    <name evidence="1" type="ORF">BpHYR1_036582</name>
</gene>
<proteinExistence type="predicted"/>
<keyword evidence="2" id="KW-1185">Reference proteome</keyword>
<name>A0A3M7QFF7_BRAPC</name>
<evidence type="ECO:0000313" key="1">
    <source>
        <dbReference type="EMBL" id="RNA09675.1"/>
    </source>
</evidence>
<dbReference type="AlphaFoldDB" id="A0A3M7QFF7"/>
<dbReference type="Proteomes" id="UP000276133">
    <property type="component" value="Unassembled WGS sequence"/>
</dbReference>